<comment type="similarity">
    <text evidence="1">Belongs to the CoA-transferase III family.</text>
</comment>
<dbReference type="InterPro" id="IPR023606">
    <property type="entry name" value="CoA-Trfase_III_dom_1_sf"/>
</dbReference>
<dbReference type="AlphaFoldDB" id="A0AAN7SXS4"/>
<organism evidence="2 3">
    <name type="scientific">Lithohypha guttulata</name>
    <dbReference type="NCBI Taxonomy" id="1690604"/>
    <lineage>
        <taxon>Eukaryota</taxon>
        <taxon>Fungi</taxon>
        <taxon>Dikarya</taxon>
        <taxon>Ascomycota</taxon>
        <taxon>Pezizomycotina</taxon>
        <taxon>Eurotiomycetes</taxon>
        <taxon>Chaetothyriomycetidae</taxon>
        <taxon>Chaetothyriales</taxon>
        <taxon>Trichomeriaceae</taxon>
        <taxon>Lithohypha</taxon>
    </lineage>
</organism>
<dbReference type="Proteomes" id="UP001309876">
    <property type="component" value="Unassembled WGS sequence"/>
</dbReference>
<dbReference type="EMBL" id="JAVRRJ010000005">
    <property type="protein sequence ID" value="KAK5084365.1"/>
    <property type="molecule type" value="Genomic_DNA"/>
</dbReference>
<reference evidence="2 3" key="1">
    <citation type="submission" date="2023-08" db="EMBL/GenBank/DDBJ databases">
        <title>Black Yeasts Isolated from many extreme environments.</title>
        <authorList>
            <person name="Coleine C."/>
            <person name="Stajich J.E."/>
            <person name="Selbmann L."/>
        </authorList>
    </citation>
    <scope>NUCLEOTIDE SEQUENCE [LARGE SCALE GENOMIC DNA]</scope>
    <source>
        <strain evidence="2 3">CCFEE 5910</strain>
    </source>
</reference>
<gene>
    <name evidence="2" type="ORF">LTR05_005441</name>
</gene>
<evidence type="ECO:0000313" key="2">
    <source>
        <dbReference type="EMBL" id="KAK5084365.1"/>
    </source>
</evidence>
<dbReference type="SUPFAM" id="SSF89796">
    <property type="entry name" value="CoA-transferase family III (CaiB/BaiF)"/>
    <property type="match status" value="1"/>
</dbReference>
<name>A0AAN7SXS4_9EURO</name>
<dbReference type="GO" id="GO:0003824">
    <property type="term" value="F:catalytic activity"/>
    <property type="evidence" value="ECO:0007669"/>
    <property type="project" value="InterPro"/>
</dbReference>
<evidence type="ECO:0000256" key="1">
    <source>
        <dbReference type="ARBA" id="ARBA00008383"/>
    </source>
</evidence>
<dbReference type="Gene3D" id="3.30.1540.10">
    <property type="entry name" value="formyl-coa transferase, domain 3"/>
    <property type="match status" value="1"/>
</dbReference>
<dbReference type="PANTHER" id="PTHR48228">
    <property type="entry name" value="SUCCINYL-COA--D-CITRAMALATE COA-TRANSFERASE"/>
    <property type="match status" value="1"/>
</dbReference>
<proteinExistence type="inferred from homology"/>
<keyword evidence="3" id="KW-1185">Reference proteome</keyword>
<dbReference type="InterPro" id="IPR003673">
    <property type="entry name" value="CoA-Trfase_fam_III"/>
</dbReference>
<sequence length="382" mass="41945">MTSPPPLSNLHVLELAGLAPGPFCGFLLSSYGASVLRIDRPGSIASNDLLTSYKSSIALDLKSKASHSLLLSLVSKADVLIDPFRPGVLERLGLDPVTVLQKINPRLIVVRLTGFRRDGKYKDMAGHDINYLAVSGVLSMLGEKGRPPLPPGNVLADFAGGGHVACTGVLLALIHRGVSGKGQIVEVNMADGVNYLGTYPRLLLKHPMWNGERGTNTLDGGAPYYGCYECKDAGRYMSVGSLEPQFFEVLLKGLGLTEADIVPEKDMRREDKRSWEHMRLIFTARFKTRTREEWEKIFDGTDACCVPVLTFDDLEVRDYDFRPLVGLTESPAKEVDMKYHGRAIKPGDGAENALREWMGWQKGQEWDVSGKGAAELRGKSKL</sequence>
<dbReference type="InterPro" id="IPR044855">
    <property type="entry name" value="CoA-Trfase_III_dom3_sf"/>
</dbReference>
<protein>
    <recommendedName>
        <fullName evidence="4">Alpha-methylacyl-CoA racemase</fullName>
    </recommendedName>
</protein>
<dbReference type="Pfam" id="PF02515">
    <property type="entry name" value="CoA_transf_3"/>
    <property type="match status" value="1"/>
</dbReference>
<comment type="caution">
    <text evidence="2">The sequence shown here is derived from an EMBL/GenBank/DDBJ whole genome shotgun (WGS) entry which is preliminary data.</text>
</comment>
<evidence type="ECO:0000313" key="3">
    <source>
        <dbReference type="Proteomes" id="UP001309876"/>
    </source>
</evidence>
<accession>A0AAN7SXS4</accession>
<dbReference type="Gene3D" id="3.40.50.10540">
    <property type="entry name" value="Crotonobetainyl-coa:carnitine coa-transferase, domain 1"/>
    <property type="match status" value="1"/>
</dbReference>
<evidence type="ECO:0008006" key="4">
    <source>
        <dbReference type="Google" id="ProtNLM"/>
    </source>
</evidence>
<dbReference type="InterPro" id="IPR050509">
    <property type="entry name" value="CoA-transferase_III"/>
</dbReference>
<dbReference type="PANTHER" id="PTHR48228:SF5">
    <property type="entry name" value="ALPHA-METHYLACYL-COA RACEMASE"/>
    <property type="match status" value="1"/>
</dbReference>